<dbReference type="STRING" id="349521.HCH_00341"/>
<evidence type="ECO:0000313" key="2">
    <source>
        <dbReference type="Proteomes" id="UP000000238"/>
    </source>
</evidence>
<sequence length="51" mass="5812">MALFYNLLIIMTIINANPEYVGGTIVQIVHMDGRNFINHGVKYAACWMVRV</sequence>
<reference evidence="1 2" key="1">
    <citation type="journal article" date="2005" name="Nucleic Acids Res.">
        <title>Genomic blueprint of Hahella chejuensis, a marine microbe producing an algicidal agent.</title>
        <authorList>
            <person name="Jeong H."/>
            <person name="Yim J.H."/>
            <person name="Lee C."/>
            <person name="Choi S.-H."/>
            <person name="Park Y.K."/>
            <person name="Yoon S.H."/>
            <person name="Hur C.-G."/>
            <person name="Kang H.-Y."/>
            <person name="Kim D."/>
            <person name="Lee H.H."/>
            <person name="Park K.H."/>
            <person name="Park S.-H."/>
            <person name="Park H.-S."/>
            <person name="Lee H.K."/>
            <person name="Oh T.K."/>
            <person name="Kim J.F."/>
        </authorList>
    </citation>
    <scope>NUCLEOTIDE SEQUENCE [LARGE SCALE GENOMIC DNA]</scope>
    <source>
        <strain evidence="1 2">KCTC 2396</strain>
    </source>
</reference>
<dbReference type="Proteomes" id="UP000000238">
    <property type="component" value="Chromosome"/>
</dbReference>
<proteinExistence type="predicted"/>
<keyword evidence="2" id="KW-1185">Reference proteome</keyword>
<gene>
    <name evidence="1" type="ordered locus">HCH_00341</name>
</gene>
<organism evidence="1 2">
    <name type="scientific">Hahella chejuensis (strain KCTC 2396)</name>
    <dbReference type="NCBI Taxonomy" id="349521"/>
    <lineage>
        <taxon>Bacteria</taxon>
        <taxon>Pseudomonadati</taxon>
        <taxon>Pseudomonadota</taxon>
        <taxon>Gammaproteobacteria</taxon>
        <taxon>Oceanospirillales</taxon>
        <taxon>Hahellaceae</taxon>
        <taxon>Hahella</taxon>
    </lineage>
</organism>
<evidence type="ECO:0000313" key="1">
    <source>
        <dbReference type="EMBL" id="ABC27253.1"/>
    </source>
</evidence>
<name>Q2SQ21_HAHCH</name>
<dbReference type="AlphaFoldDB" id="Q2SQ21"/>
<accession>Q2SQ21</accession>
<dbReference type="EMBL" id="CP000155">
    <property type="protein sequence ID" value="ABC27253.1"/>
    <property type="molecule type" value="Genomic_DNA"/>
</dbReference>
<dbReference type="HOGENOM" id="CLU_3099438_0_0_6"/>
<dbReference type="KEGG" id="hch:HCH_00341"/>
<protein>
    <submittedName>
        <fullName evidence="1">Uncharacterized protein</fullName>
    </submittedName>
</protein>